<organism evidence="2 3">
    <name type="scientific">Orchesella cincta</name>
    <name type="common">Springtail</name>
    <name type="synonym">Podura cincta</name>
    <dbReference type="NCBI Taxonomy" id="48709"/>
    <lineage>
        <taxon>Eukaryota</taxon>
        <taxon>Metazoa</taxon>
        <taxon>Ecdysozoa</taxon>
        <taxon>Arthropoda</taxon>
        <taxon>Hexapoda</taxon>
        <taxon>Collembola</taxon>
        <taxon>Entomobryomorpha</taxon>
        <taxon>Entomobryoidea</taxon>
        <taxon>Orchesellidae</taxon>
        <taxon>Orchesellinae</taxon>
        <taxon>Orchesella</taxon>
    </lineage>
</organism>
<dbReference type="AlphaFoldDB" id="A0A1D2MQ22"/>
<keyword evidence="3" id="KW-1185">Reference proteome</keyword>
<dbReference type="EMBL" id="LJIJ01000734">
    <property type="protein sequence ID" value="ODM94914.1"/>
    <property type="molecule type" value="Genomic_DNA"/>
</dbReference>
<feature type="signal peptide" evidence="1">
    <location>
        <begin position="1"/>
        <end position="22"/>
    </location>
</feature>
<accession>A0A1D2MQ22</accession>
<keyword evidence="1" id="KW-0732">Signal</keyword>
<name>A0A1D2MQ22_ORCCI</name>
<reference evidence="2 3" key="1">
    <citation type="journal article" date="2016" name="Genome Biol. Evol.">
        <title>Gene Family Evolution Reflects Adaptation to Soil Environmental Stressors in the Genome of the Collembolan Orchesella cincta.</title>
        <authorList>
            <person name="Faddeeva-Vakhrusheva A."/>
            <person name="Derks M.F."/>
            <person name="Anvar S.Y."/>
            <person name="Agamennone V."/>
            <person name="Suring W."/>
            <person name="Smit S."/>
            <person name="van Straalen N.M."/>
            <person name="Roelofs D."/>
        </authorList>
    </citation>
    <scope>NUCLEOTIDE SEQUENCE [LARGE SCALE GENOMIC DNA]</scope>
    <source>
        <tissue evidence="2">Mixed pool</tissue>
    </source>
</reference>
<evidence type="ECO:0008006" key="4">
    <source>
        <dbReference type="Google" id="ProtNLM"/>
    </source>
</evidence>
<evidence type="ECO:0000256" key="1">
    <source>
        <dbReference type="SAM" id="SignalP"/>
    </source>
</evidence>
<evidence type="ECO:0000313" key="3">
    <source>
        <dbReference type="Proteomes" id="UP000094527"/>
    </source>
</evidence>
<protein>
    <recommendedName>
        <fullName evidence="4">Transglycosylase SLT domain-containing protein</fullName>
    </recommendedName>
</protein>
<sequence>MFLRYLLFLVLWLNLTVKWSSAYEGLDVGPSDPLKIGQIDPISLEVASTYGIPYKLALVMVKILTPPEAGNDLHLSTGRLSAAYKVISTYAPSKSSGLLVL</sequence>
<dbReference type="Proteomes" id="UP000094527">
    <property type="component" value="Unassembled WGS sequence"/>
</dbReference>
<feature type="chain" id="PRO_5008904364" description="Transglycosylase SLT domain-containing protein" evidence="1">
    <location>
        <begin position="23"/>
        <end position="101"/>
    </location>
</feature>
<gene>
    <name evidence="2" type="ORF">Ocin01_11766</name>
</gene>
<comment type="caution">
    <text evidence="2">The sequence shown here is derived from an EMBL/GenBank/DDBJ whole genome shotgun (WGS) entry which is preliminary data.</text>
</comment>
<evidence type="ECO:0000313" key="2">
    <source>
        <dbReference type="EMBL" id="ODM94914.1"/>
    </source>
</evidence>
<proteinExistence type="predicted"/>